<dbReference type="SMART" id="SM00066">
    <property type="entry name" value="GAL4"/>
    <property type="match status" value="1"/>
</dbReference>
<dbReference type="InterPro" id="IPR036864">
    <property type="entry name" value="Zn2-C6_fun-type_DNA-bd_sf"/>
</dbReference>
<gene>
    <name evidence="8" type="ORF">FE257_003930</name>
</gene>
<reference evidence="8" key="1">
    <citation type="journal article" date="2019" name="Beilstein J. Org. Chem.">
        <title>Nanangenines: drimane sesquiterpenoids as the dominant metabolite cohort of a novel Australian fungus, Aspergillus nanangensis.</title>
        <authorList>
            <person name="Lacey H.J."/>
            <person name="Gilchrist C.L.M."/>
            <person name="Crombie A."/>
            <person name="Kalaitzis J.A."/>
            <person name="Vuong D."/>
            <person name="Rutledge P.J."/>
            <person name="Turner P."/>
            <person name="Pitt J.I."/>
            <person name="Lacey E."/>
            <person name="Chooi Y.H."/>
            <person name="Piggott A.M."/>
        </authorList>
    </citation>
    <scope>NUCLEOTIDE SEQUENCE</scope>
    <source>
        <strain evidence="8">MST-FP2251</strain>
    </source>
</reference>
<organism evidence="8 9">
    <name type="scientific">Aspergillus nanangensis</name>
    <dbReference type="NCBI Taxonomy" id="2582783"/>
    <lineage>
        <taxon>Eukaryota</taxon>
        <taxon>Fungi</taxon>
        <taxon>Dikarya</taxon>
        <taxon>Ascomycota</taxon>
        <taxon>Pezizomycotina</taxon>
        <taxon>Eurotiomycetes</taxon>
        <taxon>Eurotiomycetidae</taxon>
        <taxon>Eurotiales</taxon>
        <taxon>Aspergillaceae</taxon>
        <taxon>Aspergillus</taxon>
        <taxon>Aspergillus subgen. Circumdati</taxon>
    </lineage>
</organism>
<dbReference type="PANTHER" id="PTHR37534:SF8">
    <property type="entry name" value="ZN(II)2CYS6 TRANSCRIPTION FACTOR (EUROFUNG)"/>
    <property type="match status" value="1"/>
</dbReference>
<comment type="caution">
    <text evidence="8">The sequence shown here is derived from an EMBL/GenBank/DDBJ whole genome shotgun (WGS) entry which is preliminary data.</text>
</comment>
<evidence type="ECO:0000256" key="3">
    <source>
        <dbReference type="ARBA" id="ARBA00023125"/>
    </source>
</evidence>
<dbReference type="EMBL" id="VCAU01000018">
    <property type="protein sequence ID" value="KAF9891464.1"/>
    <property type="molecule type" value="Genomic_DNA"/>
</dbReference>
<reference evidence="8" key="2">
    <citation type="submission" date="2020-02" db="EMBL/GenBank/DDBJ databases">
        <authorList>
            <person name="Gilchrist C.L.M."/>
            <person name="Chooi Y.-H."/>
        </authorList>
    </citation>
    <scope>NUCLEOTIDE SEQUENCE</scope>
    <source>
        <strain evidence="8">MST-FP2251</strain>
    </source>
</reference>
<dbReference type="Proteomes" id="UP001194746">
    <property type="component" value="Unassembled WGS sequence"/>
</dbReference>
<name>A0AAD4GV94_ASPNN</name>
<keyword evidence="3" id="KW-0238">DNA-binding</keyword>
<accession>A0AAD4GV94</accession>
<evidence type="ECO:0000256" key="2">
    <source>
        <dbReference type="ARBA" id="ARBA00023015"/>
    </source>
</evidence>
<evidence type="ECO:0000313" key="9">
    <source>
        <dbReference type="Proteomes" id="UP001194746"/>
    </source>
</evidence>
<evidence type="ECO:0000259" key="7">
    <source>
        <dbReference type="PROSITE" id="PS50048"/>
    </source>
</evidence>
<dbReference type="Pfam" id="PF11951">
    <property type="entry name" value="Fungal_trans_2"/>
    <property type="match status" value="1"/>
</dbReference>
<keyword evidence="9" id="KW-1185">Reference proteome</keyword>
<dbReference type="Gene3D" id="4.10.240.10">
    <property type="entry name" value="Zn(2)-C6 fungal-type DNA-binding domain"/>
    <property type="match status" value="1"/>
</dbReference>
<keyword evidence="2" id="KW-0805">Transcription regulation</keyword>
<evidence type="ECO:0000256" key="4">
    <source>
        <dbReference type="ARBA" id="ARBA00023163"/>
    </source>
</evidence>
<dbReference type="InterPro" id="IPR001138">
    <property type="entry name" value="Zn2Cys6_DnaBD"/>
</dbReference>
<keyword evidence="4" id="KW-0804">Transcription</keyword>
<dbReference type="SUPFAM" id="SSF57701">
    <property type="entry name" value="Zn2/Cys6 DNA-binding domain"/>
    <property type="match status" value="1"/>
</dbReference>
<evidence type="ECO:0000256" key="1">
    <source>
        <dbReference type="ARBA" id="ARBA00004123"/>
    </source>
</evidence>
<dbReference type="GO" id="GO:0045944">
    <property type="term" value="P:positive regulation of transcription by RNA polymerase II"/>
    <property type="evidence" value="ECO:0007669"/>
    <property type="project" value="TreeGrafter"/>
</dbReference>
<feature type="domain" description="Zn(2)-C6 fungal-type" evidence="7">
    <location>
        <begin position="8"/>
        <end position="36"/>
    </location>
</feature>
<dbReference type="GO" id="GO:0000976">
    <property type="term" value="F:transcription cis-regulatory region binding"/>
    <property type="evidence" value="ECO:0007669"/>
    <property type="project" value="TreeGrafter"/>
</dbReference>
<dbReference type="GO" id="GO:0000981">
    <property type="term" value="F:DNA-binding transcription factor activity, RNA polymerase II-specific"/>
    <property type="evidence" value="ECO:0007669"/>
    <property type="project" value="InterPro"/>
</dbReference>
<evidence type="ECO:0000256" key="6">
    <source>
        <dbReference type="SAM" id="MobiDB-lite"/>
    </source>
</evidence>
<dbReference type="GO" id="GO:0008270">
    <property type="term" value="F:zinc ion binding"/>
    <property type="evidence" value="ECO:0007669"/>
    <property type="project" value="InterPro"/>
</dbReference>
<keyword evidence="5" id="KW-0539">Nucleus</keyword>
<evidence type="ECO:0000313" key="8">
    <source>
        <dbReference type="EMBL" id="KAF9891464.1"/>
    </source>
</evidence>
<dbReference type="InterPro" id="IPR021858">
    <property type="entry name" value="Fun_TF"/>
</dbReference>
<dbReference type="GO" id="GO:0005634">
    <property type="term" value="C:nucleus"/>
    <property type="evidence" value="ECO:0007669"/>
    <property type="project" value="UniProtKB-SubCell"/>
</dbReference>
<protein>
    <recommendedName>
        <fullName evidence="7">Zn(2)-C6 fungal-type domain-containing protein</fullName>
    </recommendedName>
</protein>
<dbReference type="AlphaFoldDB" id="A0AAD4GV94"/>
<sequence>MSRRMRTACWTCRRRTIQCDQTSFPCAKCQKAGLECFEKRPLRWVKGVAIRRKMRGRVLGGTPKGSEEHTPPQLKQNRSPLRSAKSLAPNVSPSFALEDPCVHDLDWSSRFYLDYYNLRIAKLFILHDSESNPFRNLLSYAMDHSILQQCIIAVAARHFANTGKSFDHADGTLSPRFVNANLDALHFKQRTITALSLSLSHPESSQKDEIMATILLLIFLDILEAGINGWKYHLRGVEGLVNVSHSLLESGPSTYVNNDPGETVDETRRFVARQFSLISTIGGALSGVESRPELAIGSDDSRRHQESIIRSFLGCPGFLLRAIRYFSNQRHVVTNLYMHDDMSIDEHVQNTRMMLELTVKFDCFEWASDFVQSRRCSTLEIQKLSLLSNAYKNATILYGTRILRGFKTQSETAAPESQALVSGLLDAIESLKHDETLFKCLLWPTFIAGLECHTEVDKTLVVTTLKMLWNLTCCLNVIGASNILHEYWKRNDSDDHSAPAESEFHVIEQGWLLI</sequence>
<dbReference type="CDD" id="cd00067">
    <property type="entry name" value="GAL4"/>
    <property type="match status" value="1"/>
</dbReference>
<dbReference type="Pfam" id="PF00172">
    <property type="entry name" value="Zn_clus"/>
    <property type="match status" value="1"/>
</dbReference>
<evidence type="ECO:0000256" key="5">
    <source>
        <dbReference type="ARBA" id="ARBA00023242"/>
    </source>
</evidence>
<comment type="subcellular location">
    <subcellularLocation>
        <location evidence="1">Nucleus</location>
    </subcellularLocation>
</comment>
<proteinExistence type="predicted"/>
<feature type="region of interest" description="Disordered" evidence="6">
    <location>
        <begin position="56"/>
        <end position="80"/>
    </location>
</feature>
<dbReference type="PROSITE" id="PS50048">
    <property type="entry name" value="ZN2_CY6_FUNGAL_2"/>
    <property type="match status" value="1"/>
</dbReference>
<dbReference type="PANTHER" id="PTHR37534">
    <property type="entry name" value="TRANSCRIPTIONAL ACTIVATOR PROTEIN UGA3"/>
    <property type="match status" value="1"/>
</dbReference>